<name>A0ABU8W1S8_9BURK</name>
<evidence type="ECO:0000313" key="2">
    <source>
        <dbReference type="Proteomes" id="UP001363010"/>
    </source>
</evidence>
<reference evidence="1 2" key="1">
    <citation type="submission" date="2024-03" db="EMBL/GenBank/DDBJ databases">
        <title>Novel species of the genus Variovorax.</title>
        <authorList>
            <person name="Liu Q."/>
            <person name="Xin Y.-H."/>
        </authorList>
    </citation>
    <scope>NUCLEOTIDE SEQUENCE [LARGE SCALE GENOMIC DNA]</scope>
    <source>
        <strain evidence="1 2">KACC 18501</strain>
    </source>
</reference>
<dbReference type="RefSeq" id="WP_340365031.1">
    <property type="nucleotide sequence ID" value="NZ_JBBKZV010000011.1"/>
</dbReference>
<protein>
    <submittedName>
        <fullName evidence="1">Uncharacterized protein</fullName>
    </submittedName>
</protein>
<sequence length="212" mass="23822">MTTNMTHDSHQISDSDADLLRASPFFDAAFYLNHNTDVAASSLDPIAHYLRFGAREGRDPGSEFSTVGYLLQYPDVAEAKVNPLVHFLRHGINEGRDPGTKKTKPSIELLHRETDAKFDEITDRDLLRQSSLFDVDYYLKRYPDVVASGMDPIDHFLSFGAKENRDPSCEFSTLGYLHLHEDVAASGMNSLVHYLRHGISEGRATLKSDSQF</sequence>
<dbReference type="EMBL" id="JBBKZV010000011">
    <property type="protein sequence ID" value="MEJ8823994.1"/>
    <property type="molecule type" value="Genomic_DNA"/>
</dbReference>
<keyword evidence="2" id="KW-1185">Reference proteome</keyword>
<organism evidence="1 2">
    <name type="scientific">Variovorax humicola</name>
    <dbReference type="NCBI Taxonomy" id="1769758"/>
    <lineage>
        <taxon>Bacteria</taxon>
        <taxon>Pseudomonadati</taxon>
        <taxon>Pseudomonadota</taxon>
        <taxon>Betaproteobacteria</taxon>
        <taxon>Burkholderiales</taxon>
        <taxon>Comamonadaceae</taxon>
        <taxon>Variovorax</taxon>
    </lineage>
</organism>
<comment type="caution">
    <text evidence="1">The sequence shown here is derived from an EMBL/GenBank/DDBJ whole genome shotgun (WGS) entry which is preliminary data.</text>
</comment>
<accession>A0ABU8W1S8</accession>
<dbReference type="Proteomes" id="UP001363010">
    <property type="component" value="Unassembled WGS sequence"/>
</dbReference>
<proteinExistence type="predicted"/>
<evidence type="ECO:0000313" key="1">
    <source>
        <dbReference type="EMBL" id="MEJ8823994.1"/>
    </source>
</evidence>
<gene>
    <name evidence="1" type="ORF">WKW80_18510</name>
</gene>